<feature type="domain" description="HTH marR-type" evidence="4">
    <location>
        <begin position="1"/>
        <end position="140"/>
    </location>
</feature>
<organism evidence="5 6">
    <name type="scientific">Brevibacillus parabrevis</name>
    <dbReference type="NCBI Taxonomy" id="54914"/>
    <lineage>
        <taxon>Bacteria</taxon>
        <taxon>Bacillati</taxon>
        <taxon>Bacillota</taxon>
        <taxon>Bacilli</taxon>
        <taxon>Bacillales</taxon>
        <taxon>Paenibacillaceae</taxon>
        <taxon>Brevibacillus</taxon>
    </lineage>
</organism>
<dbReference type="GeneID" id="87614965"/>
<dbReference type="PANTHER" id="PTHR42756:SF1">
    <property type="entry name" value="TRANSCRIPTIONAL REPRESSOR OF EMRAB OPERON"/>
    <property type="match status" value="1"/>
</dbReference>
<evidence type="ECO:0000256" key="2">
    <source>
        <dbReference type="ARBA" id="ARBA00023125"/>
    </source>
</evidence>
<comment type="caution">
    <text evidence="5">The sequence shown here is derived from an EMBL/GenBank/DDBJ whole genome shotgun (WGS) entry which is preliminary data.</text>
</comment>
<dbReference type="InterPro" id="IPR036388">
    <property type="entry name" value="WH-like_DNA-bd_sf"/>
</dbReference>
<dbReference type="AlphaFoldDB" id="A0A4Y3PMU2"/>
<dbReference type="PANTHER" id="PTHR42756">
    <property type="entry name" value="TRANSCRIPTIONAL REGULATOR, MARR"/>
    <property type="match status" value="1"/>
</dbReference>
<evidence type="ECO:0000313" key="6">
    <source>
        <dbReference type="Proteomes" id="UP000316882"/>
    </source>
</evidence>
<dbReference type="GO" id="GO:0003700">
    <property type="term" value="F:DNA-binding transcription factor activity"/>
    <property type="evidence" value="ECO:0007669"/>
    <property type="project" value="InterPro"/>
</dbReference>
<dbReference type="RefSeq" id="WP_122962687.1">
    <property type="nucleotide sequence ID" value="NZ_BJMH01000054.1"/>
</dbReference>
<evidence type="ECO:0000256" key="3">
    <source>
        <dbReference type="ARBA" id="ARBA00023163"/>
    </source>
</evidence>
<dbReference type="STRING" id="54914.AV540_18485"/>
<dbReference type="PROSITE" id="PS50995">
    <property type="entry name" value="HTH_MARR_2"/>
    <property type="match status" value="1"/>
</dbReference>
<dbReference type="Gene3D" id="1.10.10.10">
    <property type="entry name" value="Winged helix-like DNA-binding domain superfamily/Winged helix DNA-binding domain"/>
    <property type="match status" value="1"/>
</dbReference>
<protein>
    <submittedName>
        <fullName evidence="5">MarR family transcriptional regulator</fullName>
    </submittedName>
</protein>
<evidence type="ECO:0000259" key="4">
    <source>
        <dbReference type="PROSITE" id="PS50995"/>
    </source>
</evidence>
<dbReference type="InterPro" id="IPR036390">
    <property type="entry name" value="WH_DNA-bd_sf"/>
</dbReference>
<dbReference type="InterPro" id="IPR000835">
    <property type="entry name" value="HTH_MarR-typ"/>
</dbReference>
<sequence length="151" mass="17885">MLAEYRKIVHELNDAFYEYYMYYNKVAKKLDEFQLTLQQENLLQYIIRNERVTVNEIAAFFSITKSAVSQVLSHLESRTFIRRESNPEDRRESFILLGEAGQKYAELMDEADEAFVKQYFSQIDMSVLEQMLETIKKVNRAIKESADTESR</sequence>
<keyword evidence="6" id="KW-1185">Reference proteome</keyword>
<evidence type="ECO:0000256" key="1">
    <source>
        <dbReference type="ARBA" id="ARBA00023015"/>
    </source>
</evidence>
<evidence type="ECO:0000313" key="5">
    <source>
        <dbReference type="EMBL" id="GEB35790.1"/>
    </source>
</evidence>
<reference evidence="5 6" key="1">
    <citation type="submission" date="2019-06" db="EMBL/GenBank/DDBJ databases">
        <title>Whole genome shotgun sequence of Brevibacillus parabrevis NBRC 12334.</title>
        <authorList>
            <person name="Hosoyama A."/>
            <person name="Uohara A."/>
            <person name="Ohji S."/>
            <person name="Ichikawa N."/>
        </authorList>
    </citation>
    <scope>NUCLEOTIDE SEQUENCE [LARGE SCALE GENOMIC DNA]</scope>
    <source>
        <strain evidence="5 6">NBRC 12334</strain>
    </source>
</reference>
<proteinExistence type="predicted"/>
<dbReference type="EMBL" id="BJMH01000054">
    <property type="protein sequence ID" value="GEB35790.1"/>
    <property type="molecule type" value="Genomic_DNA"/>
</dbReference>
<name>A0A4Y3PMU2_BREPA</name>
<dbReference type="Proteomes" id="UP000316882">
    <property type="component" value="Unassembled WGS sequence"/>
</dbReference>
<gene>
    <name evidence="5" type="ORF">BPA01_53700</name>
</gene>
<dbReference type="SMART" id="SM00347">
    <property type="entry name" value="HTH_MARR"/>
    <property type="match status" value="1"/>
</dbReference>
<keyword evidence="3" id="KW-0804">Transcription</keyword>
<dbReference type="SUPFAM" id="SSF46785">
    <property type="entry name" value="Winged helix' DNA-binding domain"/>
    <property type="match status" value="1"/>
</dbReference>
<keyword evidence="1" id="KW-0805">Transcription regulation</keyword>
<dbReference type="GO" id="GO:0003677">
    <property type="term" value="F:DNA binding"/>
    <property type="evidence" value="ECO:0007669"/>
    <property type="project" value="UniProtKB-KW"/>
</dbReference>
<accession>A0A4Y3PMU2</accession>
<dbReference type="Pfam" id="PF12802">
    <property type="entry name" value="MarR_2"/>
    <property type="match status" value="1"/>
</dbReference>
<dbReference type="PRINTS" id="PR00598">
    <property type="entry name" value="HTHMARR"/>
</dbReference>
<keyword evidence="2" id="KW-0238">DNA-binding</keyword>